<accession>A0A977PLM3</accession>
<sequence>MLPVIGSRAWLDPCTKKVYLRKELATSDELEEVLLSPGPWEGLVEVKTPEGETFIVPAHELVY</sequence>
<dbReference type="EMBL" id="CP006868">
    <property type="protein sequence ID" value="UXD22485.1"/>
    <property type="molecule type" value="Genomic_DNA"/>
</dbReference>
<dbReference type="KEGG" id="ipc:IPA_05395"/>
<evidence type="ECO:0000313" key="2">
    <source>
        <dbReference type="Proteomes" id="UP001063698"/>
    </source>
</evidence>
<proteinExistence type="predicted"/>
<organism evidence="1 2">
    <name type="scientific">Ignicoccus pacificus DSM 13166</name>
    <dbReference type="NCBI Taxonomy" id="940294"/>
    <lineage>
        <taxon>Archaea</taxon>
        <taxon>Thermoproteota</taxon>
        <taxon>Thermoprotei</taxon>
        <taxon>Desulfurococcales</taxon>
        <taxon>Desulfurococcaceae</taxon>
        <taxon>Ignicoccus</taxon>
    </lineage>
</organism>
<evidence type="ECO:0000313" key="1">
    <source>
        <dbReference type="EMBL" id="UXD22485.1"/>
    </source>
</evidence>
<reference evidence="1" key="1">
    <citation type="submission" date="2013-11" db="EMBL/GenBank/DDBJ databases">
        <title>Comparative genomics of Ignicoccus.</title>
        <authorList>
            <person name="Podar M."/>
        </authorList>
    </citation>
    <scope>NUCLEOTIDE SEQUENCE</scope>
    <source>
        <strain evidence="1">DSM 13166</strain>
    </source>
</reference>
<name>A0A977PLM3_9CREN</name>
<dbReference type="AlphaFoldDB" id="A0A977PLM3"/>
<gene>
    <name evidence="1" type="ORF">IPA_05395</name>
</gene>
<dbReference type="Proteomes" id="UP001063698">
    <property type="component" value="Chromosome"/>
</dbReference>
<protein>
    <submittedName>
        <fullName evidence="1">Uncharacterized protein</fullName>
    </submittedName>
</protein>
<keyword evidence="2" id="KW-1185">Reference proteome</keyword>